<keyword evidence="2" id="KW-0732">Signal</keyword>
<feature type="chain" id="PRO_5004875464" evidence="2">
    <location>
        <begin position="22"/>
        <end position="258"/>
    </location>
</feature>
<feature type="region of interest" description="Disordered" evidence="1">
    <location>
        <begin position="229"/>
        <end position="258"/>
    </location>
</feature>
<evidence type="ECO:0000313" key="3">
    <source>
        <dbReference type="EMBL" id="AHI30126.1"/>
    </source>
</evidence>
<dbReference type="OrthoDB" id="5620293at2"/>
<evidence type="ECO:0000256" key="2">
    <source>
        <dbReference type="SAM" id="SignalP"/>
    </source>
</evidence>
<feature type="compositionally biased region" description="Basic residues" evidence="1">
    <location>
        <begin position="249"/>
        <end position="258"/>
    </location>
</feature>
<organism evidence="3 4">
    <name type="scientific">Marinobacter similis</name>
    <dbReference type="NCBI Taxonomy" id="1420916"/>
    <lineage>
        <taxon>Bacteria</taxon>
        <taxon>Pseudomonadati</taxon>
        <taxon>Pseudomonadota</taxon>
        <taxon>Gammaproteobacteria</taxon>
        <taxon>Pseudomonadales</taxon>
        <taxon>Marinobacteraceae</taxon>
        <taxon>Marinobacter</taxon>
    </lineage>
</organism>
<keyword evidence="4" id="KW-1185">Reference proteome</keyword>
<dbReference type="KEGG" id="msx:AU14_12555"/>
<proteinExistence type="predicted"/>
<name>W5YLZ9_9GAMM</name>
<dbReference type="EMBL" id="CP007151">
    <property type="protein sequence ID" value="AHI30126.1"/>
    <property type="molecule type" value="Genomic_DNA"/>
</dbReference>
<protein>
    <submittedName>
        <fullName evidence="3">Uncharacterized protein</fullName>
    </submittedName>
</protein>
<evidence type="ECO:0000256" key="1">
    <source>
        <dbReference type="SAM" id="MobiDB-lite"/>
    </source>
</evidence>
<dbReference type="AlphaFoldDB" id="W5YLZ9"/>
<feature type="signal peptide" evidence="2">
    <location>
        <begin position="1"/>
        <end position="21"/>
    </location>
</feature>
<dbReference type="HOGENOM" id="CLU_1076911_0_0_6"/>
<dbReference type="Proteomes" id="UP000061489">
    <property type="component" value="Chromosome"/>
</dbReference>
<accession>W5YLZ9</accession>
<dbReference type="STRING" id="1420916.AU14_12555"/>
<sequence length="258" mass="29231">MSRLRFALSVIVLAWPGLVSAQNLSTTEAGSNHYTGSSGFEDFKKNRREGFTSYKAQVQEEFQQFAKLHDQVTARYEKRISDVWADPEQSSKTRWVHYEDDYRIKRVVDFERQKIVWSTPENQLGTVGFTKNNARQMLQALMAMTRRDAFEQDEVASEVEEKSLGQFKHLETATLDDASPVLPAYLFGEGRVAESRWTSAVEAMLSAGEKVANSQNGQAVVSWVFPLTSGEPDKTMEVPKPKPTPAKRPPQKRPRPSK</sequence>
<evidence type="ECO:0000313" key="4">
    <source>
        <dbReference type="Proteomes" id="UP000061489"/>
    </source>
</evidence>
<dbReference type="RefSeq" id="WP_041341137.1">
    <property type="nucleotide sequence ID" value="NZ_CP007151.1"/>
</dbReference>
<feature type="compositionally biased region" description="Basic and acidic residues" evidence="1">
    <location>
        <begin position="231"/>
        <end position="240"/>
    </location>
</feature>
<reference evidence="3 4" key="1">
    <citation type="journal article" date="2014" name="Genome Announc.">
        <title>Draft Genome Sequences of Marinobacter similis A3d10T and Marinobacter salarius R9SW1T.</title>
        <authorList>
            <person name="Ivanova E.P."/>
            <person name="Ng H.J."/>
            <person name="Webb H.K."/>
            <person name="Feng G."/>
            <person name="Oshima K."/>
            <person name="Hattori M."/>
            <person name="Ohkuma M."/>
            <person name="Sergeev A.F."/>
            <person name="Mikhailov V.V."/>
            <person name="Crawford R.J."/>
            <person name="Sawabe T."/>
        </authorList>
    </citation>
    <scope>NUCLEOTIDE SEQUENCE [LARGE SCALE GENOMIC DNA]</scope>
    <source>
        <strain evidence="3 4">A3d10</strain>
    </source>
</reference>
<gene>
    <name evidence="3" type="ORF">AU14_12555</name>
</gene>